<evidence type="ECO:0000256" key="1">
    <source>
        <dbReference type="SAM" id="MobiDB-lite"/>
    </source>
</evidence>
<feature type="region of interest" description="Disordered" evidence="1">
    <location>
        <begin position="1"/>
        <end position="43"/>
    </location>
</feature>
<keyword evidence="3" id="KW-1185">Reference proteome</keyword>
<dbReference type="EMBL" id="JAVHNR010000007">
    <property type="protein sequence ID" value="KAK6336988.1"/>
    <property type="molecule type" value="Genomic_DNA"/>
</dbReference>
<comment type="caution">
    <text evidence="2">The sequence shown here is derived from an EMBL/GenBank/DDBJ whole genome shotgun (WGS) entry which is preliminary data.</text>
</comment>
<proteinExistence type="predicted"/>
<sequence length="206" mass="22417">MSSTRSSTPTHSTMDESPDGSPLPDDDSDDGDSTSTTASDIAKKKMERHTKLLRIIDTAPEGDVRLVLKIVCKSSEVVEEAVRLFERIGGDRCGVVPPGGLRDKGVEGVGREGKCVRCGEVYELGGEDGDEDEGGEGCWYHWGNRHVDIESEVWEGMAMEIVGGCGDWEGYEEGVLEEFAEGFRWDCCDEDGTVEGCVWGRHVGHA</sequence>
<dbReference type="PANTHER" id="PTHR38167">
    <property type="entry name" value="C2H2-TYPE DOMAIN-CONTAINING PROTEIN"/>
    <property type="match status" value="1"/>
</dbReference>
<reference evidence="2 3" key="1">
    <citation type="submission" date="2019-10" db="EMBL/GenBank/DDBJ databases">
        <authorList>
            <person name="Palmer J.M."/>
        </authorList>
    </citation>
    <scope>NUCLEOTIDE SEQUENCE [LARGE SCALE GENOMIC DNA]</scope>
    <source>
        <strain evidence="2 3">TWF718</strain>
    </source>
</reference>
<dbReference type="PANTHER" id="PTHR38167:SF1">
    <property type="entry name" value="C2H2-TYPE DOMAIN-CONTAINING PROTEIN"/>
    <property type="match status" value="1"/>
</dbReference>
<dbReference type="AlphaFoldDB" id="A0AAN8RLN8"/>
<accession>A0AAN8RLN8</accession>
<feature type="compositionally biased region" description="Low complexity" evidence="1">
    <location>
        <begin position="1"/>
        <end position="12"/>
    </location>
</feature>
<gene>
    <name evidence="2" type="ORF">TWF718_009775</name>
</gene>
<protein>
    <submittedName>
        <fullName evidence="2">Uncharacterized protein</fullName>
    </submittedName>
</protein>
<evidence type="ECO:0000313" key="3">
    <source>
        <dbReference type="Proteomes" id="UP001313282"/>
    </source>
</evidence>
<organism evidence="2 3">
    <name type="scientific">Orbilia javanica</name>
    <dbReference type="NCBI Taxonomy" id="47235"/>
    <lineage>
        <taxon>Eukaryota</taxon>
        <taxon>Fungi</taxon>
        <taxon>Dikarya</taxon>
        <taxon>Ascomycota</taxon>
        <taxon>Pezizomycotina</taxon>
        <taxon>Orbiliomycetes</taxon>
        <taxon>Orbiliales</taxon>
        <taxon>Orbiliaceae</taxon>
        <taxon>Orbilia</taxon>
    </lineage>
</organism>
<evidence type="ECO:0000313" key="2">
    <source>
        <dbReference type="EMBL" id="KAK6336988.1"/>
    </source>
</evidence>
<dbReference type="Proteomes" id="UP001313282">
    <property type="component" value="Unassembled WGS sequence"/>
</dbReference>
<name>A0AAN8RLN8_9PEZI</name>